<organism evidence="3 4">
    <name type="scientific">Carnegiea gigantea</name>
    <dbReference type="NCBI Taxonomy" id="171969"/>
    <lineage>
        <taxon>Eukaryota</taxon>
        <taxon>Viridiplantae</taxon>
        <taxon>Streptophyta</taxon>
        <taxon>Embryophyta</taxon>
        <taxon>Tracheophyta</taxon>
        <taxon>Spermatophyta</taxon>
        <taxon>Magnoliopsida</taxon>
        <taxon>eudicotyledons</taxon>
        <taxon>Gunneridae</taxon>
        <taxon>Pentapetalae</taxon>
        <taxon>Caryophyllales</taxon>
        <taxon>Cactineae</taxon>
        <taxon>Cactaceae</taxon>
        <taxon>Cactoideae</taxon>
        <taxon>Echinocereeae</taxon>
        <taxon>Carnegiea</taxon>
    </lineage>
</organism>
<feature type="compositionally biased region" description="Polar residues" evidence="2">
    <location>
        <begin position="28"/>
        <end position="37"/>
    </location>
</feature>
<keyword evidence="4" id="KW-1185">Reference proteome</keyword>
<evidence type="ECO:0000313" key="4">
    <source>
        <dbReference type="Proteomes" id="UP001153076"/>
    </source>
</evidence>
<feature type="region of interest" description="Disordered" evidence="2">
    <location>
        <begin position="72"/>
        <end position="109"/>
    </location>
</feature>
<protein>
    <submittedName>
        <fullName evidence="3">Uncharacterized protein</fullName>
    </submittedName>
</protein>
<dbReference type="OrthoDB" id="1912652at2759"/>
<evidence type="ECO:0000256" key="2">
    <source>
        <dbReference type="SAM" id="MobiDB-lite"/>
    </source>
</evidence>
<dbReference type="Proteomes" id="UP001153076">
    <property type="component" value="Unassembled WGS sequence"/>
</dbReference>
<name>A0A9Q1QI83_9CARY</name>
<dbReference type="EMBL" id="JAKOGI010000117">
    <property type="protein sequence ID" value="KAJ8443518.1"/>
    <property type="molecule type" value="Genomic_DNA"/>
</dbReference>
<evidence type="ECO:0000313" key="3">
    <source>
        <dbReference type="EMBL" id="KAJ8443518.1"/>
    </source>
</evidence>
<dbReference type="InterPro" id="IPR008406">
    <property type="entry name" value="DRM/ARP"/>
</dbReference>
<feature type="region of interest" description="Disordered" evidence="2">
    <location>
        <begin position="1"/>
        <end position="59"/>
    </location>
</feature>
<comment type="similarity">
    <text evidence="1">Belongs to the DRM1/ARP family.</text>
</comment>
<reference evidence="3" key="1">
    <citation type="submission" date="2022-04" db="EMBL/GenBank/DDBJ databases">
        <title>Carnegiea gigantea Genome sequencing and assembly v2.</title>
        <authorList>
            <person name="Copetti D."/>
            <person name="Sanderson M.J."/>
            <person name="Burquez A."/>
            <person name="Wojciechowski M.F."/>
        </authorList>
    </citation>
    <scope>NUCLEOTIDE SEQUENCE</scope>
    <source>
        <strain evidence="3">SGP5-SGP5p</strain>
        <tissue evidence="3">Aerial part</tissue>
    </source>
</reference>
<dbReference type="PANTHER" id="PTHR33565:SF1">
    <property type="entry name" value="DORMANCY-ASSOCIATED PROTEIN HOMOLOG 3"/>
    <property type="match status" value="1"/>
</dbReference>
<feature type="compositionally biased region" description="Low complexity" evidence="2">
    <location>
        <begin position="72"/>
        <end position="85"/>
    </location>
</feature>
<dbReference type="Pfam" id="PF05564">
    <property type="entry name" value="Auxin_repressed"/>
    <property type="match status" value="1"/>
</dbReference>
<dbReference type="AlphaFoldDB" id="A0A9Q1QI83"/>
<comment type="caution">
    <text evidence="3">The sequence shown here is derived from an EMBL/GenBank/DDBJ whole genome shotgun (WGS) entry which is preliminary data.</text>
</comment>
<gene>
    <name evidence="3" type="ORF">Cgig2_017001</name>
</gene>
<sequence length="181" mass="19328">MGLLEKLWDDTVAGPQPDSGLGRLRKYNTFSFRSNSGGKEPNGNERSYGEEAPAPAVDIPVKVSRSITIVKPPGYTGSAPASPAGATPPPSPFSGARSGAFRFRRRSTSDAFEKAANEVGARSPSPSQDVTRANRNALAGIKTHDQPNSIGRMYRVESGTCDELMTAKTLSIMYHVIVDCL</sequence>
<dbReference type="PANTHER" id="PTHR33565">
    <property type="entry name" value="DORMANCY-ASSOCIATED PROTEIN 1"/>
    <property type="match status" value="1"/>
</dbReference>
<accession>A0A9Q1QI83</accession>
<proteinExistence type="inferred from homology"/>
<evidence type="ECO:0000256" key="1">
    <source>
        <dbReference type="ARBA" id="ARBA00010502"/>
    </source>
</evidence>